<dbReference type="EMBL" id="CAXAMM010007783">
    <property type="protein sequence ID" value="CAK9015402.1"/>
    <property type="molecule type" value="Genomic_DNA"/>
</dbReference>
<feature type="compositionally biased region" description="Basic residues" evidence="1">
    <location>
        <begin position="31"/>
        <end position="41"/>
    </location>
</feature>
<dbReference type="Proteomes" id="UP001642464">
    <property type="component" value="Unassembled WGS sequence"/>
</dbReference>
<sequence>APDAFGAEPEPLEEDLDNKLGLEDSKEPANKKRRTSGPRVKKGKEEVFFEEVERLQGRYQELLLSMRDSSSPFPNGTVVQKIIRSVTSKLGEGRTAGLFDAVSELETLNNNLTAVKEDVHDKQWGKSIQNMKGSSGSEQLVMMELFLSNLMREENFEHLLKEFIPQLEELEGLAENVVLGLSLANSLALQEAKEDTFDNLLQQLDSSKDEAVLRVILKDEHGQALVTKLKSKNTTLQDRFSKALKVGVFGEMLNDNATADAATFIEIMQGVAELGVTEADLENNELKTSFNRICSAFLDLSTKVLAGCGDLDPIFASLDGDSAIFTMATDILESNAITEMKSVAAVWNMPSVTKMFTVATANPGSVPGMLVDLSQVVSLATAFFTLVKRTTMDPNESDTATSFSTWKQDTIQFTLSTNCEDLQAISNALHDFCGMMCNLDIQSIKLKLAQCHGVRQANVFLDASQQVVSNCMPGLLTGLAQNLEKNLLTDQSWFLEAAPAPKFLPETGDVPKDFWNKCIQEMSANKAKSMYDTLDTVVNTLKKAECSISIDMQAIHREVLFNQLRGDACLCMDALQSTAAVKDAESELVPAIKGAAGTLDASVGKLCTDMKELPEAELARVKAWISKNIMVPLTGPFLAKATEEVQRAAAAIPDAYEALVASRNGAKIRSIFFSKHTHTATTANLEDFNSIAKNFESIICSAGSIDILLSSQLSKIKGYSAKLARIKAYSSTVHGLNLCLHRFAGKGRMEKSALLR</sequence>
<proteinExistence type="predicted"/>
<evidence type="ECO:0000313" key="2">
    <source>
        <dbReference type="EMBL" id="CAK9015402.1"/>
    </source>
</evidence>
<gene>
    <name evidence="2" type="ORF">SCF082_LOCUS12740</name>
</gene>
<feature type="compositionally biased region" description="Basic and acidic residues" evidence="1">
    <location>
        <begin position="17"/>
        <end position="30"/>
    </location>
</feature>
<evidence type="ECO:0000313" key="3">
    <source>
        <dbReference type="Proteomes" id="UP001642464"/>
    </source>
</evidence>
<feature type="non-terminal residue" evidence="2">
    <location>
        <position position="1"/>
    </location>
</feature>
<organism evidence="2 3">
    <name type="scientific">Durusdinium trenchii</name>
    <dbReference type="NCBI Taxonomy" id="1381693"/>
    <lineage>
        <taxon>Eukaryota</taxon>
        <taxon>Sar</taxon>
        <taxon>Alveolata</taxon>
        <taxon>Dinophyceae</taxon>
        <taxon>Suessiales</taxon>
        <taxon>Symbiodiniaceae</taxon>
        <taxon>Durusdinium</taxon>
    </lineage>
</organism>
<feature type="non-terminal residue" evidence="2">
    <location>
        <position position="756"/>
    </location>
</feature>
<keyword evidence="3" id="KW-1185">Reference proteome</keyword>
<evidence type="ECO:0000256" key="1">
    <source>
        <dbReference type="SAM" id="MobiDB-lite"/>
    </source>
</evidence>
<name>A0ABP0JLT1_9DINO</name>
<feature type="region of interest" description="Disordered" evidence="1">
    <location>
        <begin position="1"/>
        <end position="41"/>
    </location>
</feature>
<reference evidence="2 3" key="1">
    <citation type="submission" date="2024-02" db="EMBL/GenBank/DDBJ databases">
        <authorList>
            <person name="Chen Y."/>
            <person name="Shah S."/>
            <person name="Dougan E. K."/>
            <person name="Thang M."/>
            <person name="Chan C."/>
        </authorList>
    </citation>
    <scope>NUCLEOTIDE SEQUENCE [LARGE SCALE GENOMIC DNA]</scope>
</reference>
<protein>
    <submittedName>
        <fullName evidence="2">Uncharacterized protein</fullName>
    </submittedName>
</protein>
<accession>A0ABP0JLT1</accession>
<comment type="caution">
    <text evidence="2">The sequence shown here is derived from an EMBL/GenBank/DDBJ whole genome shotgun (WGS) entry which is preliminary data.</text>
</comment>